<sequence length="469" mass="51524">MEKPAHIAIVPSPGMGHLIPLVEFAKKLTSQHNLSATFIIPNEGPLSKSQSEFLDSLPNAINYTLLPPVNFDDLPQDAKIETRISLMVTRSVTALHATISSMMADKNIVALFVDLFGTDAFDVAIEFGVPRYLFFPASAMILSLCLHLPKLDQMVSCEYRDVPDPIQIPGCIPIHGKDLLDPLQDRSNDAYKRVLHNAKRYLMADGIVVNSFKGLESGAIEALQLEEPGKPPIYPVGPLIQSGSVESNKGVNESSCLKWLDGQPCGSVLYICFGSGGTLSSEQVTELAMGLELSEQRFIWVVRTPNDIADATFFNSHGHEGSFDFLPKTFLEKTKNHGLVVPNWAPQAQILSHRSTGGFVTHCGWNSVLETIVQGVPMIVWPLYAEQKMNALMLAEGLKVAMRAKLNENGIVDRLEIVRVFKGLLEGDEGEAIRIRTQELKEAALSALSNDGYSTKTLDQLAFKLKNKI</sequence>
<dbReference type="GO" id="GO:0008194">
    <property type="term" value="F:UDP-glycosyltransferase activity"/>
    <property type="evidence" value="ECO:0000318"/>
    <property type="project" value="GO_Central"/>
</dbReference>
<dbReference type="FunFam" id="3.40.50.2000:FF:000051">
    <property type="entry name" value="Glycosyltransferase"/>
    <property type="match status" value="1"/>
</dbReference>
<dbReference type="PANTHER" id="PTHR48046:SF6">
    <property type="entry name" value="GLYCOSYLTRANSFERASE"/>
    <property type="match status" value="1"/>
</dbReference>
<dbReference type="InterPro" id="IPR002213">
    <property type="entry name" value="UDP_glucos_trans"/>
</dbReference>
<proteinExistence type="inferred from homology"/>
<dbReference type="Gene3D" id="3.40.50.2000">
    <property type="entry name" value="Glycogen Phosphorylase B"/>
    <property type="match status" value="2"/>
</dbReference>
<organism evidence="7 8">
    <name type="scientific">Helianthus annuus</name>
    <name type="common">Common sunflower</name>
    <dbReference type="NCBI Taxonomy" id="4232"/>
    <lineage>
        <taxon>Eukaryota</taxon>
        <taxon>Viridiplantae</taxon>
        <taxon>Streptophyta</taxon>
        <taxon>Embryophyta</taxon>
        <taxon>Tracheophyta</taxon>
        <taxon>Spermatophyta</taxon>
        <taxon>Magnoliopsida</taxon>
        <taxon>eudicotyledons</taxon>
        <taxon>Gunneridae</taxon>
        <taxon>Pentapetalae</taxon>
        <taxon>asterids</taxon>
        <taxon>campanulids</taxon>
        <taxon>Asterales</taxon>
        <taxon>Asteraceae</taxon>
        <taxon>Asteroideae</taxon>
        <taxon>Heliantheae alliance</taxon>
        <taxon>Heliantheae</taxon>
        <taxon>Helianthus</taxon>
    </lineage>
</organism>
<dbReference type="CDD" id="cd03784">
    <property type="entry name" value="GT1_Gtf-like"/>
    <property type="match status" value="1"/>
</dbReference>
<dbReference type="SUPFAM" id="SSF53756">
    <property type="entry name" value="UDP-Glycosyltransferase/glycogen phosphorylase"/>
    <property type="match status" value="1"/>
</dbReference>
<evidence type="ECO:0000313" key="6">
    <source>
        <dbReference type="EMBL" id="KAF5756917.1"/>
    </source>
</evidence>
<protein>
    <recommendedName>
        <fullName evidence="5">Glycosyltransferase</fullName>
        <ecNumber evidence="5">2.4.1.-</ecNumber>
    </recommendedName>
</protein>
<dbReference type="PANTHER" id="PTHR48046">
    <property type="entry name" value="UDP-GLYCOSYLTRANSFERASE 72E1"/>
    <property type="match status" value="1"/>
</dbReference>
<dbReference type="EC" id="2.4.1.-" evidence="5"/>
<evidence type="ECO:0000256" key="1">
    <source>
        <dbReference type="ARBA" id="ARBA00009995"/>
    </source>
</evidence>
<evidence type="ECO:0000256" key="5">
    <source>
        <dbReference type="RuleBase" id="RU362057"/>
    </source>
</evidence>
<dbReference type="Pfam" id="PF00201">
    <property type="entry name" value="UDPGT"/>
    <property type="match status" value="1"/>
</dbReference>
<evidence type="ECO:0000256" key="4">
    <source>
        <dbReference type="RuleBase" id="RU003718"/>
    </source>
</evidence>
<dbReference type="EMBL" id="CM007906">
    <property type="protein sequence ID" value="OTF87454.1"/>
    <property type="molecule type" value="Genomic_DNA"/>
</dbReference>
<dbReference type="PROSITE" id="PS00375">
    <property type="entry name" value="UDPGT"/>
    <property type="match status" value="1"/>
</dbReference>
<dbReference type="InterPro" id="IPR035595">
    <property type="entry name" value="UDP_glycos_trans_CS"/>
</dbReference>
<name>A0A251RUB2_HELAN</name>
<dbReference type="FunFam" id="3.40.50.2000:FF:000054">
    <property type="entry name" value="Glycosyltransferase"/>
    <property type="match status" value="1"/>
</dbReference>
<dbReference type="OrthoDB" id="5835829at2759"/>
<reference evidence="7" key="2">
    <citation type="submission" date="2017-02" db="EMBL/GenBank/DDBJ databases">
        <title>Sunflower complete genome.</title>
        <authorList>
            <person name="Langlade N."/>
            <person name="Munos S."/>
        </authorList>
    </citation>
    <scope>NUCLEOTIDE SEQUENCE [LARGE SCALE GENOMIC DNA]</scope>
    <source>
        <tissue evidence="7">Leaves</tissue>
    </source>
</reference>
<evidence type="ECO:0000256" key="2">
    <source>
        <dbReference type="ARBA" id="ARBA00022676"/>
    </source>
</evidence>
<reference evidence="6 8" key="1">
    <citation type="journal article" date="2017" name="Nature">
        <title>The sunflower genome provides insights into oil metabolism, flowering and Asterid evolution.</title>
        <authorList>
            <person name="Badouin H."/>
            <person name="Gouzy J."/>
            <person name="Grassa C.J."/>
            <person name="Murat F."/>
            <person name="Staton S.E."/>
            <person name="Cottret L."/>
            <person name="Lelandais-Briere C."/>
            <person name="Owens G.L."/>
            <person name="Carrere S."/>
            <person name="Mayjonade B."/>
            <person name="Legrand L."/>
            <person name="Gill N."/>
            <person name="Kane N.C."/>
            <person name="Bowers J.E."/>
            <person name="Hubner S."/>
            <person name="Bellec A."/>
            <person name="Berard A."/>
            <person name="Berges H."/>
            <person name="Blanchet N."/>
            <person name="Boniface M.C."/>
            <person name="Brunel D."/>
            <person name="Catrice O."/>
            <person name="Chaidir N."/>
            <person name="Claudel C."/>
            <person name="Donnadieu C."/>
            <person name="Faraut T."/>
            <person name="Fievet G."/>
            <person name="Helmstetter N."/>
            <person name="King M."/>
            <person name="Knapp S.J."/>
            <person name="Lai Z."/>
            <person name="Le Paslier M.C."/>
            <person name="Lippi Y."/>
            <person name="Lorenzon L."/>
            <person name="Mandel J.R."/>
            <person name="Marage G."/>
            <person name="Marchand G."/>
            <person name="Marquand E."/>
            <person name="Bret-Mestries E."/>
            <person name="Morien E."/>
            <person name="Nambeesan S."/>
            <person name="Nguyen T."/>
            <person name="Pegot-Espagnet P."/>
            <person name="Pouilly N."/>
            <person name="Raftis F."/>
            <person name="Sallet E."/>
            <person name="Schiex T."/>
            <person name="Thomas J."/>
            <person name="Vandecasteele C."/>
            <person name="Vares D."/>
            <person name="Vear F."/>
            <person name="Vautrin S."/>
            <person name="Crespi M."/>
            <person name="Mangin B."/>
            <person name="Burke J.M."/>
            <person name="Salse J."/>
            <person name="Munos S."/>
            <person name="Vincourt P."/>
            <person name="Rieseberg L.H."/>
            <person name="Langlade N.B."/>
        </authorList>
    </citation>
    <scope>NUCLEOTIDE SEQUENCE [LARGE SCALE GENOMIC DNA]</scope>
    <source>
        <strain evidence="8">cv. SF193</strain>
        <tissue evidence="6">Leaves</tissue>
    </source>
</reference>
<dbReference type="InParanoid" id="A0A251RUB2"/>
<dbReference type="AlphaFoldDB" id="A0A251RUB2"/>
<accession>A0A251RUB2</accession>
<keyword evidence="2 4" id="KW-0328">Glycosyltransferase</keyword>
<gene>
    <name evidence="7" type="ORF">HannXRQ_Chr17g0562001</name>
    <name evidence="6" type="ORF">HanXRQr2_Chr17g0820571</name>
</gene>
<dbReference type="EMBL" id="MNCJ02000332">
    <property type="protein sequence ID" value="KAF5756917.1"/>
    <property type="molecule type" value="Genomic_DNA"/>
</dbReference>
<dbReference type="Proteomes" id="UP000215914">
    <property type="component" value="Chromosome 17"/>
</dbReference>
<evidence type="ECO:0000313" key="7">
    <source>
        <dbReference type="EMBL" id="OTF87454.1"/>
    </source>
</evidence>
<dbReference type="OMA" id="EGEFRDQ"/>
<dbReference type="Gramene" id="mRNA:HanXRQr2_Chr17g0820571">
    <property type="protein sequence ID" value="CDS:HanXRQr2_Chr17g0820571.1"/>
    <property type="gene ID" value="HanXRQr2_Chr17g0820571"/>
</dbReference>
<keyword evidence="8" id="KW-1185">Reference proteome</keyword>
<keyword evidence="3 4" id="KW-0808">Transferase</keyword>
<evidence type="ECO:0000313" key="8">
    <source>
        <dbReference type="Proteomes" id="UP000215914"/>
    </source>
</evidence>
<dbReference type="FunCoup" id="A0A251RUB2">
    <property type="interactions" value="398"/>
</dbReference>
<evidence type="ECO:0000256" key="3">
    <source>
        <dbReference type="ARBA" id="ARBA00022679"/>
    </source>
</evidence>
<reference evidence="6" key="3">
    <citation type="submission" date="2020-06" db="EMBL/GenBank/DDBJ databases">
        <title>Helianthus annuus Genome sequencing and assembly Release 2.</title>
        <authorList>
            <person name="Gouzy J."/>
            <person name="Langlade N."/>
            <person name="Munos S."/>
        </authorList>
    </citation>
    <scope>NUCLEOTIDE SEQUENCE</scope>
    <source>
        <tissue evidence="6">Leaves</tissue>
    </source>
</reference>
<comment type="similarity">
    <text evidence="1 4">Belongs to the UDP-glycosyltransferase family.</text>
</comment>